<organism evidence="1">
    <name type="scientific">marine sediment metagenome</name>
    <dbReference type="NCBI Taxonomy" id="412755"/>
    <lineage>
        <taxon>unclassified sequences</taxon>
        <taxon>metagenomes</taxon>
        <taxon>ecological metagenomes</taxon>
    </lineage>
</organism>
<protein>
    <submittedName>
        <fullName evidence="1">Uncharacterized protein</fullName>
    </submittedName>
</protein>
<feature type="non-terminal residue" evidence="1">
    <location>
        <position position="105"/>
    </location>
</feature>
<reference evidence="1" key="1">
    <citation type="journal article" date="2014" name="Front. Microbiol.">
        <title>High frequency of phylogenetically diverse reductive dehalogenase-homologous genes in deep subseafloor sedimentary metagenomes.</title>
        <authorList>
            <person name="Kawai M."/>
            <person name="Futagami T."/>
            <person name="Toyoda A."/>
            <person name="Takaki Y."/>
            <person name="Nishi S."/>
            <person name="Hori S."/>
            <person name="Arai W."/>
            <person name="Tsubouchi T."/>
            <person name="Morono Y."/>
            <person name="Uchiyama I."/>
            <person name="Ito T."/>
            <person name="Fujiyama A."/>
            <person name="Inagaki F."/>
            <person name="Takami H."/>
        </authorList>
    </citation>
    <scope>NUCLEOTIDE SEQUENCE</scope>
    <source>
        <strain evidence="1">Expedition CK06-06</strain>
    </source>
</reference>
<proteinExistence type="predicted"/>
<accession>X0V741</accession>
<comment type="caution">
    <text evidence="1">The sequence shown here is derived from an EMBL/GenBank/DDBJ whole genome shotgun (WGS) entry which is preliminary data.</text>
</comment>
<name>X0V741_9ZZZZ</name>
<evidence type="ECO:0000313" key="1">
    <source>
        <dbReference type="EMBL" id="GAG07207.1"/>
    </source>
</evidence>
<gene>
    <name evidence="1" type="ORF">S01H1_40583</name>
</gene>
<dbReference type="EMBL" id="BARS01025706">
    <property type="protein sequence ID" value="GAG07207.1"/>
    <property type="molecule type" value="Genomic_DNA"/>
</dbReference>
<sequence>MCVECAKKVTNILDQMEKGGEWKGLSEDEKEVERQTMGLRIRAGIDCSPDWANREAGRMSLKLAKAVENLKPKGAALRLADCHGQDPADGCADGACEHHELCEAL</sequence>
<dbReference type="AlphaFoldDB" id="X0V741"/>